<dbReference type="Proteomes" id="UP000267223">
    <property type="component" value="Unassembled WGS sequence"/>
</dbReference>
<feature type="domain" description="Polymerase beta nucleotidyltransferase" evidence="1">
    <location>
        <begin position="11"/>
        <end position="103"/>
    </location>
</feature>
<protein>
    <recommendedName>
        <fullName evidence="1">Polymerase beta nucleotidyltransferase domain-containing protein</fullName>
    </recommendedName>
</protein>
<dbReference type="InterPro" id="IPR043519">
    <property type="entry name" value="NT_sf"/>
</dbReference>
<dbReference type="SUPFAM" id="SSF81301">
    <property type="entry name" value="Nucleotidyltransferase"/>
    <property type="match status" value="1"/>
</dbReference>
<comment type="caution">
    <text evidence="2">The sequence shown here is derived from an EMBL/GenBank/DDBJ whole genome shotgun (WGS) entry which is preliminary data.</text>
</comment>
<reference evidence="2 3" key="1">
    <citation type="submission" date="2018-11" db="EMBL/GenBank/DDBJ databases">
        <title>Draft genome sequence of Ferruginibacter sp. BO-59.</title>
        <authorList>
            <person name="Im W.T."/>
        </authorList>
    </citation>
    <scope>NUCLEOTIDE SEQUENCE [LARGE SCALE GENOMIC DNA]</scope>
    <source>
        <strain evidence="2 3">BO-59</strain>
    </source>
</reference>
<dbReference type="Pfam" id="PF18765">
    <property type="entry name" value="Polbeta"/>
    <property type="match status" value="1"/>
</dbReference>
<dbReference type="InterPro" id="IPR041633">
    <property type="entry name" value="Polbeta"/>
</dbReference>
<sequence>MVKEVKNNIEGIKKICRKMQLQSLYLFGSGSTQKNHTVESDLDFIFKFKKNENGLPISGYDYFDLMFDLEEITGKKIDLVAEEKIKNKYFLDRVNEEKIKIYES</sequence>
<gene>
    <name evidence="2" type="ORF">EFY79_01730</name>
</gene>
<proteinExistence type="predicted"/>
<dbReference type="EMBL" id="RJJR01000001">
    <property type="protein sequence ID" value="RNI40048.1"/>
    <property type="molecule type" value="Genomic_DNA"/>
</dbReference>
<keyword evidence="3" id="KW-1185">Reference proteome</keyword>
<dbReference type="AlphaFoldDB" id="A0A3M9NSL1"/>
<name>A0A3M9NSL1_9BACT</name>
<dbReference type="Gene3D" id="3.30.460.10">
    <property type="entry name" value="Beta Polymerase, domain 2"/>
    <property type="match status" value="1"/>
</dbReference>
<dbReference type="RefSeq" id="WP_123118938.1">
    <property type="nucleotide sequence ID" value="NZ_RJJR01000001.1"/>
</dbReference>
<evidence type="ECO:0000313" key="3">
    <source>
        <dbReference type="Proteomes" id="UP000267223"/>
    </source>
</evidence>
<evidence type="ECO:0000313" key="2">
    <source>
        <dbReference type="EMBL" id="RNI40048.1"/>
    </source>
</evidence>
<organism evidence="2 3">
    <name type="scientific">Hanamia caeni</name>
    <dbReference type="NCBI Taxonomy" id="2294116"/>
    <lineage>
        <taxon>Bacteria</taxon>
        <taxon>Pseudomonadati</taxon>
        <taxon>Bacteroidota</taxon>
        <taxon>Chitinophagia</taxon>
        <taxon>Chitinophagales</taxon>
        <taxon>Chitinophagaceae</taxon>
        <taxon>Hanamia</taxon>
    </lineage>
</organism>
<dbReference type="OrthoDB" id="9793933at2"/>
<evidence type="ECO:0000259" key="1">
    <source>
        <dbReference type="Pfam" id="PF18765"/>
    </source>
</evidence>
<accession>A0A3M9NSL1</accession>